<gene>
    <name evidence="2" type="ORF">OD750_023835</name>
</gene>
<evidence type="ECO:0000256" key="1">
    <source>
        <dbReference type="SAM" id="SignalP"/>
    </source>
</evidence>
<organism evidence="2 3">
    <name type="scientific">Tahibacter soli</name>
    <dbReference type="NCBI Taxonomy" id="2983605"/>
    <lineage>
        <taxon>Bacteria</taxon>
        <taxon>Pseudomonadati</taxon>
        <taxon>Pseudomonadota</taxon>
        <taxon>Gammaproteobacteria</taxon>
        <taxon>Lysobacterales</taxon>
        <taxon>Rhodanobacteraceae</taxon>
        <taxon>Tahibacter</taxon>
    </lineage>
</organism>
<feature type="signal peptide" evidence="1">
    <location>
        <begin position="1"/>
        <end position="18"/>
    </location>
</feature>
<dbReference type="EMBL" id="JAOVZO020000020">
    <property type="protein sequence ID" value="MDC8015569.1"/>
    <property type="molecule type" value="Genomic_DNA"/>
</dbReference>
<reference evidence="2" key="1">
    <citation type="submission" date="2023-02" db="EMBL/GenBank/DDBJ databases">
        <title>Tahibacter soli sp. nov. isolated from soil.</title>
        <authorList>
            <person name="Baek J.H."/>
            <person name="Lee J.K."/>
            <person name="Choi D.G."/>
            <person name="Jeon C.O."/>
        </authorList>
    </citation>
    <scope>NUCLEOTIDE SEQUENCE</scope>
    <source>
        <strain evidence="2">BL</strain>
    </source>
</reference>
<protein>
    <submittedName>
        <fullName evidence="2">DUF2845 domain-containing protein</fullName>
    </submittedName>
</protein>
<proteinExistence type="predicted"/>
<sequence length="88" mass="9550">MKRLVLAAAALVALDAHAGDTVRIGSKVISVGDGVGKVVQIAGNPDRTEPVENKYGAKQAERYEYFRDNKTIQITIEQGKVVAIQEIR</sequence>
<dbReference type="RefSeq" id="WP_263545198.1">
    <property type="nucleotide sequence ID" value="NZ_JAOVZO020000020.1"/>
</dbReference>
<comment type="caution">
    <text evidence="2">The sequence shown here is derived from an EMBL/GenBank/DDBJ whole genome shotgun (WGS) entry which is preliminary data.</text>
</comment>
<dbReference type="Proteomes" id="UP001139971">
    <property type="component" value="Unassembled WGS sequence"/>
</dbReference>
<feature type="chain" id="PRO_5040905613" evidence="1">
    <location>
        <begin position="19"/>
        <end position="88"/>
    </location>
</feature>
<keyword evidence="3" id="KW-1185">Reference proteome</keyword>
<accession>A0A9X4BMP7</accession>
<dbReference type="AlphaFoldDB" id="A0A9X4BMP7"/>
<evidence type="ECO:0000313" key="3">
    <source>
        <dbReference type="Proteomes" id="UP001139971"/>
    </source>
</evidence>
<name>A0A9X4BMP7_9GAMM</name>
<keyword evidence="1" id="KW-0732">Signal</keyword>
<evidence type="ECO:0000313" key="2">
    <source>
        <dbReference type="EMBL" id="MDC8015569.1"/>
    </source>
</evidence>